<accession>A0A1M4ZKV4</accession>
<dbReference type="RefSeq" id="WP_073061368.1">
    <property type="nucleotide sequence ID" value="NZ_FQUS01000006.1"/>
</dbReference>
<evidence type="ECO:0000313" key="2">
    <source>
        <dbReference type="Proteomes" id="UP000184041"/>
    </source>
</evidence>
<protein>
    <submittedName>
        <fullName evidence="1">Uncharacterized protein</fullName>
    </submittedName>
</protein>
<organism evidence="1 2">
    <name type="scientific">Fodinibius roseus</name>
    <dbReference type="NCBI Taxonomy" id="1194090"/>
    <lineage>
        <taxon>Bacteria</taxon>
        <taxon>Pseudomonadati</taxon>
        <taxon>Balneolota</taxon>
        <taxon>Balneolia</taxon>
        <taxon>Balneolales</taxon>
        <taxon>Balneolaceae</taxon>
        <taxon>Fodinibius</taxon>
    </lineage>
</organism>
<sequence>MSRLISTFIILAILSIPNGPVLAQSISITTISPDSPSHLNFDQQVSITFEYNVDEPGGARVFIRPITSGSLTPNYAASGSPVFKGEGTETINFTIRSGEVTVDQLRIQVFSANQNQLLFEFYFPVEFRFSPPNQTLAYPTILKQKSIKVLKKFDANAAGDTSTTERTIVKQLVKEDGTIETHYSDGTIRGHTLSDETYFVDPETGDTTFTMLMKYEVQEASQPAAPPGSVATNYSEVDSDWLQSLNDWLEYVAQQQLNKIETLLKDEHSFRNYKTFEQDSVSTLYEKIDLRYTFLEKLYMNNFQ</sequence>
<evidence type="ECO:0000313" key="1">
    <source>
        <dbReference type="EMBL" id="SHF18206.1"/>
    </source>
</evidence>
<name>A0A1M4ZKV4_9BACT</name>
<reference evidence="1 2" key="1">
    <citation type="submission" date="2016-11" db="EMBL/GenBank/DDBJ databases">
        <authorList>
            <person name="Jaros S."/>
            <person name="Januszkiewicz K."/>
            <person name="Wedrychowicz H."/>
        </authorList>
    </citation>
    <scope>NUCLEOTIDE SEQUENCE [LARGE SCALE GENOMIC DNA]</scope>
    <source>
        <strain evidence="1 2">DSM 21986</strain>
    </source>
</reference>
<keyword evidence="2" id="KW-1185">Reference proteome</keyword>
<proteinExistence type="predicted"/>
<dbReference type="EMBL" id="FQUS01000006">
    <property type="protein sequence ID" value="SHF18206.1"/>
    <property type="molecule type" value="Genomic_DNA"/>
</dbReference>
<dbReference type="OrthoDB" id="1439264at2"/>
<gene>
    <name evidence="1" type="ORF">SAMN05443144_10651</name>
</gene>
<dbReference type="Proteomes" id="UP000184041">
    <property type="component" value="Unassembled WGS sequence"/>
</dbReference>
<dbReference type="AlphaFoldDB" id="A0A1M4ZKV4"/>